<dbReference type="AlphaFoldDB" id="Q13TN0"/>
<dbReference type="Proteomes" id="UP000001817">
    <property type="component" value="Chromosome 1"/>
</dbReference>
<name>Q13TN0_PARXL</name>
<protein>
    <submittedName>
        <fullName evidence="1">Uncharacterized protein</fullName>
    </submittedName>
</protein>
<dbReference type="RefSeq" id="WP_011490017.1">
    <property type="nucleotide sequence ID" value="NC_007951.1"/>
</dbReference>
<keyword evidence="2" id="KW-1185">Reference proteome</keyword>
<organism evidence="1 2">
    <name type="scientific">Paraburkholderia xenovorans (strain LB400)</name>
    <dbReference type="NCBI Taxonomy" id="266265"/>
    <lineage>
        <taxon>Bacteria</taxon>
        <taxon>Pseudomonadati</taxon>
        <taxon>Pseudomonadota</taxon>
        <taxon>Betaproteobacteria</taxon>
        <taxon>Burkholderiales</taxon>
        <taxon>Burkholderiaceae</taxon>
        <taxon>Paraburkholderia</taxon>
    </lineage>
</organism>
<dbReference type="STRING" id="266265.Bxe_A0374"/>
<gene>
    <name evidence="1" type="ORF">Bxe_A0374</name>
</gene>
<sequence length="95" mass="10335">MALGFDFTPPAVGPRRQAVFQHAAQRTARRIISPLARCRCTKESALSSGSYEPLRAVAAGSKYAQILSWEECWGCEANGKARQPTLPNMAALNMP</sequence>
<proteinExistence type="predicted"/>
<evidence type="ECO:0000313" key="2">
    <source>
        <dbReference type="Proteomes" id="UP000001817"/>
    </source>
</evidence>
<dbReference type="EMBL" id="CP000270">
    <property type="protein sequence ID" value="ABE32559.1"/>
    <property type="molecule type" value="Genomic_DNA"/>
</dbReference>
<dbReference type="KEGG" id="bxe:Bxe_A0374"/>
<accession>Q13TN0</accession>
<reference evidence="1 2" key="1">
    <citation type="journal article" date="2006" name="Proc. Natl. Acad. Sci. U.S.A.">
        <title>Burkholderia xenovorans LB400 harbors a multi-replicon, 9.73-Mbp genome shaped for versatility.</title>
        <authorList>
            <person name="Chain P.S."/>
            <person name="Denef V.J."/>
            <person name="Konstantinidis K.T."/>
            <person name="Vergez L.M."/>
            <person name="Agullo L."/>
            <person name="Reyes V.L."/>
            <person name="Hauser L."/>
            <person name="Cordova M."/>
            <person name="Gomez L."/>
            <person name="Gonzalez M."/>
            <person name="Land M."/>
            <person name="Lao V."/>
            <person name="Larimer F."/>
            <person name="LiPuma J.J."/>
            <person name="Mahenthiralingam E."/>
            <person name="Malfatti S.A."/>
            <person name="Marx C.J."/>
            <person name="Parnell J.J."/>
            <person name="Ramette A."/>
            <person name="Richardson P."/>
            <person name="Seeger M."/>
            <person name="Smith D."/>
            <person name="Spilker T."/>
            <person name="Sul W.J."/>
            <person name="Tsoi T.V."/>
            <person name="Ulrich L.E."/>
            <person name="Zhulin I.B."/>
            <person name="Tiedje J.M."/>
        </authorList>
    </citation>
    <scope>NUCLEOTIDE SEQUENCE [LARGE SCALE GENOMIC DNA]</scope>
    <source>
        <strain evidence="1 2">LB400</strain>
    </source>
</reference>
<evidence type="ECO:0000313" key="1">
    <source>
        <dbReference type="EMBL" id="ABE32559.1"/>
    </source>
</evidence>